<feature type="region of interest" description="Disordered" evidence="11">
    <location>
        <begin position="1"/>
        <end position="95"/>
    </location>
</feature>
<evidence type="ECO:0000256" key="11">
    <source>
        <dbReference type="SAM" id="MobiDB-lite"/>
    </source>
</evidence>
<evidence type="ECO:0000256" key="7">
    <source>
        <dbReference type="ARBA" id="ARBA00022884"/>
    </source>
</evidence>
<evidence type="ECO:0000256" key="9">
    <source>
        <dbReference type="ARBA" id="ARBA00023242"/>
    </source>
</evidence>
<feature type="compositionally biased region" description="Polar residues" evidence="11">
    <location>
        <begin position="35"/>
        <end position="51"/>
    </location>
</feature>
<evidence type="ECO:0000259" key="12">
    <source>
        <dbReference type="Pfam" id="PF10258"/>
    </source>
</evidence>
<evidence type="ECO:0000256" key="1">
    <source>
        <dbReference type="ARBA" id="ARBA00004123"/>
    </source>
</evidence>
<feature type="domain" description="Phosphorylated adapter RNA export protein RNA-binding" evidence="12">
    <location>
        <begin position="261"/>
        <end position="297"/>
    </location>
</feature>
<proteinExistence type="inferred from homology"/>
<feature type="domain" description="Phosphorylated adapter RNA export protein RNA-binding" evidence="12">
    <location>
        <begin position="195"/>
        <end position="244"/>
    </location>
</feature>
<keyword evidence="9" id="KW-0539">Nucleus</keyword>
<feature type="compositionally biased region" description="Basic and acidic residues" evidence="11">
    <location>
        <begin position="19"/>
        <end position="34"/>
    </location>
</feature>
<keyword evidence="5" id="KW-0813">Transport</keyword>
<keyword evidence="6" id="KW-0963">Cytoplasm</keyword>
<dbReference type="PANTHER" id="PTHR13135:SF0">
    <property type="entry name" value="PHOSPHORYLATED ADAPTER RNA EXPORT PROTEIN"/>
    <property type="match status" value="1"/>
</dbReference>
<sequence>MSRDDQDEVVIEQLEEGEISDHSDIDYTPLERPDNYSNLKNDTRFSSISIVQDSDSEDQKSSELDSDSDSAGPRSRKTKKLKLKVKPPPQKRPINNRFNIWSTRVQEDVLSETLNSCDVTKKDRSRSVESYDYVASARYQNMMNGGSYKRTREDRKNIHLRLRNCSYNLEQKPLKGKTRNILDLVTTLENSVEEIAEDISNKLYEEKEDLILKILNIIGKQKCLEIFQETQNIEANGGMLIMVGLFNFHYASLFIENHVFQNQTRRRTPGGVFLYLVRCREDITREEKHKIFHDERKISRNDLKERRKMKIEKLRKQTGNIKIKSIKLELWNKKYKVIHHIFNAIYLLS</sequence>
<reference evidence="13 14" key="1">
    <citation type="journal article" date="2021" name="BMC Biol.">
        <title>Horizontally acquired antibacterial genes associated with adaptive radiation of ladybird beetles.</title>
        <authorList>
            <person name="Li H.S."/>
            <person name="Tang X.F."/>
            <person name="Huang Y.H."/>
            <person name="Xu Z.Y."/>
            <person name="Chen M.L."/>
            <person name="Du X.Y."/>
            <person name="Qiu B.Y."/>
            <person name="Chen P.T."/>
            <person name="Zhang W."/>
            <person name="Slipinski A."/>
            <person name="Escalona H.E."/>
            <person name="Waterhouse R.M."/>
            <person name="Zwick A."/>
            <person name="Pang H."/>
        </authorList>
    </citation>
    <scope>NUCLEOTIDE SEQUENCE [LARGE SCALE GENOMIC DNA]</scope>
    <source>
        <strain evidence="13">SYSU2018</strain>
    </source>
</reference>
<evidence type="ECO:0000256" key="8">
    <source>
        <dbReference type="ARBA" id="ARBA00022927"/>
    </source>
</evidence>
<evidence type="ECO:0000256" key="4">
    <source>
        <dbReference type="ARBA" id="ARBA00016856"/>
    </source>
</evidence>
<accession>A0ABD2P6W4</accession>
<feature type="compositionally biased region" description="Acidic residues" evidence="11">
    <location>
        <begin position="1"/>
        <end position="18"/>
    </location>
</feature>
<dbReference type="Gene3D" id="1.10.10.1440">
    <property type="entry name" value="PHAX RNA-binding domain"/>
    <property type="match status" value="1"/>
</dbReference>
<dbReference type="PANTHER" id="PTHR13135">
    <property type="entry name" value="CYTOSOLIC RESINIFERATOXIN BINDING PROTEIN RBP-26"/>
    <property type="match status" value="1"/>
</dbReference>
<name>A0ABD2P6W4_9CUCU</name>
<comment type="caution">
    <text evidence="13">The sequence shown here is derived from an EMBL/GenBank/DDBJ whole genome shotgun (WGS) entry which is preliminary data.</text>
</comment>
<evidence type="ECO:0000256" key="6">
    <source>
        <dbReference type="ARBA" id="ARBA00022490"/>
    </source>
</evidence>
<evidence type="ECO:0000313" key="13">
    <source>
        <dbReference type="EMBL" id="KAL3286708.1"/>
    </source>
</evidence>
<evidence type="ECO:0000256" key="10">
    <source>
        <dbReference type="ARBA" id="ARBA00030834"/>
    </source>
</evidence>
<feature type="compositionally biased region" description="Basic residues" evidence="11">
    <location>
        <begin position="74"/>
        <end position="85"/>
    </location>
</feature>
<evidence type="ECO:0000256" key="2">
    <source>
        <dbReference type="ARBA" id="ARBA00004496"/>
    </source>
</evidence>
<dbReference type="GO" id="GO:0003723">
    <property type="term" value="F:RNA binding"/>
    <property type="evidence" value="ECO:0007669"/>
    <property type="project" value="UniProtKB-KW"/>
</dbReference>
<dbReference type="InterPro" id="IPR039047">
    <property type="entry name" value="PHAX"/>
</dbReference>
<evidence type="ECO:0000256" key="5">
    <source>
        <dbReference type="ARBA" id="ARBA00022448"/>
    </source>
</evidence>
<organism evidence="13 14">
    <name type="scientific">Cryptolaemus montrouzieri</name>
    <dbReference type="NCBI Taxonomy" id="559131"/>
    <lineage>
        <taxon>Eukaryota</taxon>
        <taxon>Metazoa</taxon>
        <taxon>Ecdysozoa</taxon>
        <taxon>Arthropoda</taxon>
        <taxon>Hexapoda</taxon>
        <taxon>Insecta</taxon>
        <taxon>Pterygota</taxon>
        <taxon>Neoptera</taxon>
        <taxon>Endopterygota</taxon>
        <taxon>Coleoptera</taxon>
        <taxon>Polyphaga</taxon>
        <taxon>Cucujiformia</taxon>
        <taxon>Coccinelloidea</taxon>
        <taxon>Coccinellidae</taxon>
        <taxon>Scymninae</taxon>
        <taxon>Scymnini</taxon>
        <taxon>Cryptolaemus</taxon>
    </lineage>
</organism>
<dbReference type="GO" id="GO:0005737">
    <property type="term" value="C:cytoplasm"/>
    <property type="evidence" value="ECO:0007669"/>
    <property type="project" value="UniProtKB-SubCell"/>
</dbReference>
<dbReference type="EMBL" id="JABFTP020000185">
    <property type="protein sequence ID" value="KAL3286708.1"/>
    <property type="molecule type" value="Genomic_DNA"/>
</dbReference>
<dbReference type="GO" id="GO:0015031">
    <property type="term" value="P:protein transport"/>
    <property type="evidence" value="ECO:0007669"/>
    <property type="project" value="UniProtKB-KW"/>
</dbReference>
<dbReference type="InterPro" id="IPR019385">
    <property type="entry name" value="PHAX_RNA-binding_domain"/>
</dbReference>
<dbReference type="GO" id="GO:0005634">
    <property type="term" value="C:nucleus"/>
    <property type="evidence" value="ECO:0007669"/>
    <property type="project" value="UniProtKB-SubCell"/>
</dbReference>
<dbReference type="Proteomes" id="UP001516400">
    <property type="component" value="Unassembled WGS sequence"/>
</dbReference>
<dbReference type="AlphaFoldDB" id="A0ABD2P6W4"/>
<keyword evidence="7" id="KW-0694">RNA-binding</keyword>
<dbReference type="Pfam" id="PF10258">
    <property type="entry name" value="PHAX_RNA-bd"/>
    <property type="match status" value="2"/>
</dbReference>
<keyword evidence="8" id="KW-0653">Protein transport</keyword>
<keyword evidence="14" id="KW-1185">Reference proteome</keyword>
<gene>
    <name evidence="13" type="ORF">HHI36_001203</name>
</gene>
<evidence type="ECO:0000256" key="3">
    <source>
        <dbReference type="ARBA" id="ARBA00006094"/>
    </source>
</evidence>
<comment type="similarity">
    <text evidence="3">Belongs to the PHAX family.</text>
</comment>
<evidence type="ECO:0000313" key="14">
    <source>
        <dbReference type="Proteomes" id="UP001516400"/>
    </source>
</evidence>
<protein>
    <recommendedName>
        <fullName evidence="4">Phosphorylated adapter RNA export protein</fullName>
    </recommendedName>
    <alternativeName>
        <fullName evidence="10">RNA U small nuclear RNA export adapter protein</fullName>
    </alternativeName>
</protein>
<dbReference type="InterPro" id="IPR038092">
    <property type="entry name" value="PHAX_RNA-binding_sf"/>
</dbReference>
<comment type="subcellular location">
    <subcellularLocation>
        <location evidence="2">Cytoplasm</location>
    </subcellularLocation>
    <subcellularLocation>
        <location evidence="1">Nucleus</location>
    </subcellularLocation>
</comment>